<evidence type="ECO:0000256" key="1">
    <source>
        <dbReference type="SAM" id="MobiDB-lite"/>
    </source>
</evidence>
<accession>A0AAN9Y411</accession>
<protein>
    <submittedName>
        <fullName evidence="2">Uncharacterized protein</fullName>
    </submittedName>
</protein>
<evidence type="ECO:0000313" key="2">
    <source>
        <dbReference type="EMBL" id="KAK7591121.1"/>
    </source>
</evidence>
<dbReference type="Proteomes" id="UP001367676">
    <property type="component" value="Unassembled WGS sequence"/>
</dbReference>
<name>A0AAN9Y411_9HEMI</name>
<proteinExistence type="predicted"/>
<evidence type="ECO:0000313" key="3">
    <source>
        <dbReference type="Proteomes" id="UP001367676"/>
    </source>
</evidence>
<feature type="region of interest" description="Disordered" evidence="1">
    <location>
        <begin position="1"/>
        <end position="24"/>
    </location>
</feature>
<dbReference type="AlphaFoldDB" id="A0AAN9Y411"/>
<organism evidence="2 3">
    <name type="scientific">Parthenolecanium corni</name>
    <dbReference type="NCBI Taxonomy" id="536013"/>
    <lineage>
        <taxon>Eukaryota</taxon>
        <taxon>Metazoa</taxon>
        <taxon>Ecdysozoa</taxon>
        <taxon>Arthropoda</taxon>
        <taxon>Hexapoda</taxon>
        <taxon>Insecta</taxon>
        <taxon>Pterygota</taxon>
        <taxon>Neoptera</taxon>
        <taxon>Paraneoptera</taxon>
        <taxon>Hemiptera</taxon>
        <taxon>Sternorrhyncha</taxon>
        <taxon>Coccoidea</taxon>
        <taxon>Coccidae</taxon>
        <taxon>Parthenolecanium</taxon>
    </lineage>
</organism>
<dbReference type="EMBL" id="JBBCAQ010000022">
    <property type="protein sequence ID" value="KAK7591121.1"/>
    <property type="molecule type" value="Genomic_DNA"/>
</dbReference>
<comment type="caution">
    <text evidence="2">The sequence shown here is derived from an EMBL/GenBank/DDBJ whole genome shotgun (WGS) entry which is preliminary data.</text>
</comment>
<sequence length="200" mass="22374">MGSTATQQSRSASLFPSSRPSETGNTTWSLLKTIENLLGTGQDGSSQSSLQSLLQRSNFTPTQSRNVINSFQQIDRCISKSVLSFIPIVKSVIQVILEGAECLLRLVFGRSRREGKFFDVEKLNPNLRDFMKNAQDRIKRAEIEETDSLFKVIVSSIWDSTKLLSSILIPILISPTFYNILALLASPIVRFIDFIISKLN</sequence>
<gene>
    <name evidence="2" type="ORF">V9T40_002734</name>
</gene>
<keyword evidence="3" id="KW-1185">Reference proteome</keyword>
<reference evidence="2 3" key="1">
    <citation type="submission" date="2024-03" db="EMBL/GenBank/DDBJ databases">
        <title>Adaptation during the transition from Ophiocordyceps entomopathogen to insect associate is accompanied by gene loss and intensified selection.</title>
        <authorList>
            <person name="Ward C.M."/>
            <person name="Onetto C.A."/>
            <person name="Borneman A.R."/>
        </authorList>
    </citation>
    <scope>NUCLEOTIDE SEQUENCE [LARGE SCALE GENOMIC DNA]</scope>
    <source>
        <strain evidence="2">AWRI1</strain>
        <tissue evidence="2">Single Adult Female</tissue>
    </source>
</reference>